<accession>A0A3M9NMY2</accession>
<dbReference type="GO" id="GO:0016740">
    <property type="term" value="F:transferase activity"/>
    <property type="evidence" value="ECO:0007669"/>
    <property type="project" value="UniProtKB-KW"/>
</dbReference>
<name>A0A3M9NMY2_9BACT</name>
<sequence>MQNKEKDIRWIQRFRNFNKALIQLQKFIDKKSLNELEEQGLIKSFEYTYELAWNILKDYFEYQGNTLLHGSRDAINEAYKYGMISDGEAWMNMFKDRNRTSHTYNESTANEIANNILKTYFGLFIELRRELEKRLEDNKNQLF</sequence>
<evidence type="ECO:0000313" key="1">
    <source>
        <dbReference type="EMBL" id="RNI39151.1"/>
    </source>
</evidence>
<dbReference type="Gene3D" id="1.20.120.330">
    <property type="entry name" value="Nucleotidyltransferases domain 2"/>
    <property type="match status" value="1"/>
</dbReference>
<keyword evidence="2" id="KW-1185">Reference proteome</keyword>
<dbReference type="NCBIfam" id="TIGR01987">
    <property type="entry name" value="HI0074"/>
    <property type="match status" value="1"/>
</dbReference>
<comment type="caution">
    <text evidence="1">The sequence shown here is derived from an EMBL/GenBank/DDBJ whole genome shotgun (WGS) entry which is preliminary data.</text>
</comment>
<dbReference type="RefSeq" id="WP_123119716.1">
    <property type="nucleotide sequence ID" value="NZ_RJJR01000002.1"/>
</dbReference>
<protein>
    <submittedName>
        <fullName evidence="1">Nucleotidyltransferase</fullName>
    </submittedName>
</protein>
<dbReference type="SUPFAM" id="SSF81593">
    <property type="entry name" value="Nucleotidyltransferase substrate binding subunit/domain"/>
    <property type="match status" value="1"/>
</dbReference>
<dbReference type="Proteomes" id="UP000267223">
    <property type="component" value="Unassembled WGS sequence"/>
</dbReference>
<dbReference type="InterPro" id="IPR010235">
    <property type="entry name" value="HepT"/>
</dbReference>
<keyword evidence="1" id="KW-0808">Transferase</keyword>
<gene>
    <name evidence="1" type="ORF">EFY79_05795</name>
</gene>
<dbReference type="OrthoDB" id="9810452at2"/>
<dbReference type="AlphaFoldDB" id="A0A3M9NMY2"/>
<reference evidence="1 2" key="1">
    <citation type="submission" date="2018-11" db="EMBL/GenBank/DDBJ databases">
        <title>Draft genome sequence of Ferruginibacter sp. BO-59.</title>
        <authorList>
            <person name="Im W.T."/>
        </authorList>
    </citation>
    <scope>NUCLEOTIDE SEQUENCE [LARGE SCALE GENOMIC DNA]</scope>
    <source>
        <strain evidence="1 2">BO-59</strain>
    </source>
</reference>
<proteinExistence type="predicted"/>
<evidence type="ECO:0000313" key="2">
    <source>
        <dbReference type="Proteomes" id="UP000267223"/>
    </source>
</evidence>
<dbReference type="EMBL" id="RJJR01000002">
    <property type="protein sequence ID" value="RNI39151.1"/>
    <property type="molecule type" value="Genomic_DNA"/>
</dbReference>
<dbReference type="Pfam" id="PF08780">
    <property type="entry name" value="NTase_sub_bind"/>
    <property type="match status" value="1"/>
</dbReference>
<organism evidence="1 2">
    <name type="scientific">Hanamia caeni</name>
    <dbReference type="NCBI Taxonomy" id="2294116"/>
    <lineage>
        <taxon>Bacteria</taxon>
        <taxon>Pseudomonadati</taxon>
        <taxon>Bacteroidota</taxon>
        <taxon>Chitinophagia</taxon>
        <taxon>Chitinophagales</taxon>
        <taxon>Chitinophagaceae</taxon>
        <taxon>Hanamia</taxon>
    </lineage>
</organism>